<evidence type="ECO:0000313" key="4">
    <source>
        <dbReference type="EMBL" id="TRW17435.1"/>
    </source>
</evidence>
<comment type="caution">
    <text evidence="4">The sequence shown here is derived from an EMBL/GenBank/DDBJ whole genome shotgun (WGS) entry which is preliminary data.</text>
</comment>
<dbReference type="OrthoDB" id="8775303at2"/>
<keyword evidence="2" id="KW-0732">Signal</keyword>
<dbReference type="EMBL" id="VJWA01000001">
    <property type="protein sequence ID" value="TRW17435.1"/>
    <property type="molecule type" value="Genomic_DNA"/>
</dbReference>
<reference evidence="4 5" key="1">
    <citation type="submission" date="2019-07" db="EMBL/GenBank/DDBJ databases">
        <title>Novel species isolated from glacier.</title>
        <authorList>
            <person name="Liu Q."/>
            <person name="Xin Y.-H."/>
        </authorList>
    </citation>
    <scope>NUCLEOTIDE SEQUENCE [LARGE SCALE GENOMIC DNA]</scope>
    <source>
        <strain evidence="4 5">LB1R16</strain>
    </source>
</reference>
<name>A0A552UGU4_9SPHN</name>
<evidence type="ECO:0000313" key="5">
    <source>
        <dbReference type="Proteomes" id="UP000317894"/>
    </source>
</evidence>
<dbReference type="RefSeq" id="WP_143554980.1">
    <property type="nucleotide sequence ID" value="NZ_VJWA01000001.1"/>
</dbReference>
<keyword evidence="1" id="KW-0472">Membrane</keyword>
<feature type="signal peptide" evidence="2">
    <location>
        <begin position="1"/>
        <end position="21"/>
    </location>
</feature>
<keyword evidence="1" id="KW-1133">Transmembrane helix</keyword>
<dbReference type="NCBIfam" id="TIGR02595">
    <property type="entry name" value="PEP_CTERM"/>
    <property type="match status" value="1"/>
</dbReference>
<evidence type="ECO:0000256" key="1">
    <source>
        <dbReference type="SAM" id="Phobius"/>
    </source>
</evidence>
<dbReference type="Proteomes" id="UP000317894">
    <property type="component" value="Unassembled WGS sequence"/>
</dbReference>
<keyword evidence="1" id="KW-0812">Transmembrane</keyword>
<evidence type="ECO:0000259" key="3">
    <source>
        <dbReference type="Pfam" id="PF07589"/>
    </source>
</evidence>
<dbReference type="AlphaFoldDB" id="A0A552UGU4"/>
<organism evidence="4 5">
    <name type="scientific">Glacieibacterium frigidum</name>
    <dbReference type="NCBI Taxonomy" id="2593303"/>
    <lineage>
        <taxon>Bacteria</taxon>
        <taxon>Pseudomonadati</taxon>
        <taxon>Pseudomonadota</taxon>
        <taxon>Alphaproteobacteria</taxon>
        <taxon>Sphingomonadales</taxon>
        <taxon>Sphingosinicellaceae</taxon>
        <taxon>Glacieibacterium</taxon>
    </lineage>
</organism>
<feature type="chain" id="PRO_5021846184" evidence="2">
    <location>
        <begin position="22"/>
        <end position="240"/>
    </location>
</feature>
<keyword evidence="5" id="KW-1185">Reference proteome</keyword>
<feature type="transmembrane region" description="Helical" evidence="1">
    <location>
        <begin position="214"/>
        <end position="231"/>
    </location>
</feature>
<evidence type="ECO:0000256" key="2">
    <source>
        <dbReference type="SAM" id="SignalP"/>
    </source>
</evidence>
<dbReference type="Pfam" id="PF07589">
    <property type="entry name" value="PEP-CTERM"/>
    <property type="match status" value="1"/>
</dbReference>
<dbReference type="InterPro" id="IPR013424">
    <property type="entry name" value="Ice-binding_C"/>
</dbReference>
<accession>A0A552UGU4</accession>
<feature type="domain" description="Ice-binding protein C-terminal" evidence="3">
    <location>
        <begin position="210"/>
        <end position="234"/>
    </location>
</feature>
<proteinExistence type="predicted"/>
<gene>
    <name evidence="4" type="ORF">FMM06_04530</name>
</gene>
<protein>
    <submittedName>
        <fullName evidence="4">PEP-CTERM sorting domain-containing protein</fullName>
    </submittedName>
</protein>
<sequence length="240" mass="24258">MLLRLLSTAALVASVAAPAAAVTTLTFNFGGGTGNAASVARTVDGVTLTATARRFTSAPNTLTSLTQTTGAGVQISASTSGIGVGGGGSNPQIDTNQAGRREAILIASSAPNFSLRGLKLSEIDANDTLQIYGVNADDTLTSLDFAGTIKSSLGGATVVNSAANGGTSAITLTTPSAYFSRYLFTTRVGGDARYMGDLGQGYRIDTVSGAVPEPGVWAMLIVGFGLVGFAARRRKRVVTA</sequence>
<dbReference type="NCBIfam" id="NF035944">
    <property type="entry name" value="PEPxxWA-CTERM"/>
    <property type="match status" value="1"/>
</dbReference>